<dbReference type="Proteomes" id="UP001556367">
    <property type="component" value="Unassembled WGS sequence"/>
</dbReference>
<proteinExistence type="inferred from homology"/>
<evidence type="ECO:0000313" key="7">
    <source>
        <dbReference type="Proteomes" id="UP001556367"/>
    </source>
</evidence>
<evidence type="ECO:0000256" key="1">
    <source>
        <dbReference type="ARBA" id="ARBA00006019"/>
    </source>
</evidence>
<dbReference type="Gene3D" id="1.10.10.10">
    <property type="entry name" value="Winged helix-like DNA-binding domain superfamily/Winged helix DNA-binding domain"/>
    <property type="match status" value="1"/>
</dbReference>
<protein>
    <recommendedName>
        <fullName evidence="5">Cullin family profile domain-containing protein</fullName>
    </recommendedName>
</protein>
<dbReference type="Pfam" id="PF10557">
    <property type="entry name" value="Cullin_Nedd8"/>
    <property type="match status" value="1"/>
</dbReference>
<organism evidence="6 7">
    <name type="scientific">Hohenbuehelia grisea</name>
    <dbReference type="NCBI Taxonomy" id="104357"/>
    <lineage>
        <taxon>Eukaryota</taxon>
        <taxon>Fungi</taxon>
        <taxon>Dikarya</taxon>
        <taxon>Basidiomycota</taxon>
        <taxon>Agaricomycotina</taxon>
        <taxon>Agaricomycetes</taxon>
        <taxon>Agaricomycetidae</taxon>
        <taxon>Agaricales</taxon>
        <taxon>Pleurotineae</taxon>
        <taxon>Pleurotaceae</taxon>
        <taxon>Hohenbuehelia</taxon>
    </lineage>
</organism>
<name>A0ABR3J4I2_9AGAR</name>
<dbReference type="SUPFAM" id="SSF74788">
    <property type="entry name" value="Cullin repeat-like"/>
    <property type="match status" value="1"/>
</dbReference>
<dbReference type="InterPro" id="IPR059120">
    <property type="entry name" value="Cullin-like_AB"/>
</dbReference>
<gene>
    <name evidence="6" type="ORF">HGRIS_007358</name>
</gene>
<dbReference type="Gene3D" id="1.20.1310.10">
    <property type="entry name" value="Cullin Repeats"/>
    <property type="match status" value="4"/>
</dbReference>
<dbReference type="InterPro" id="IPR016159">
    <property type="entry name" value="Cullin_repeat-like_dom_sf"/>
</dbReference>
<dbReference type="InterPro" id="IPR045093">
    <property type="entry name" value="Cullin"/>
</dbReference>
<dbReference type="EMBL" id="JASNQZ010000011">
    <property type="protein sequence ID" value="KAL0950553.1"/>
    <property type="molecule type" value="Genomic_DNA"/>
</dbReference>
<sequence>MDVFTLLSLPKTSAGLSALKTSISEAHIDAPASRKTPRLEADSDSASASRAQAGRREDVGGETRTAGPIQITLVGDFTAQPIDTPTTSGLMRRCIRLILTRTPNGVDEVLPATHEGIYASCRWLVCVANQSEGLHEIFKLEMEQCARRLKEELCKPVEDPIAWLGLFVDVCKWFEARVGLLRSLLTFLDQLYVLKQNGVLSTNDLSFKLFSDRIFEDRIISERIRAGVKEWANWERSMRSIQHEKRQHVLDLIPHLTKHRKYDVFEEHYLKFTREYYAAESNTQAEEMRHDAKAFLKHCNQRVEEEQKRSMEVLSAGSWGVVREATERALLEDRLQWVSEGALGILINEKDLVTLTSMYRLFSRVDGLNVLCSALGNHITDTVRRIVQDAAEDDRMVQRLLDFKAAADTAVKNAFLDVPTADMASTAASTSAAAEDAHKPNQDFVYALERGFRTGFKARRIRPAELIAKYLDKAMRRGQGASTDDTFQALLDSVLALYRFTDDKDVFRTFYHRSLAKRLLLEKSASDDFEKAMLAKLKEQYDAEFGMGEEMFKDLALSRDSMRQYHETLDDHDPGKKLSVMVLQRSAWPFTVPKSSIDLPPNMQADLTRYADYYKERHQGHALDWDHGLGTVTLKGRFKAGLKELSVSLYQAVVLFLFNTSDELSFKEIAAQTNLEDSELRRMLQSLACGKTRILRKSPYGRDVADDDVFRFNNDFEDPRAKIHVNSIQAKVTPEESRRTQVSIEGDRKHYLDAAIVRIMKARKEMKLEQLTAATIDAVKSHFVPEVTSIKQRIESLVESDYLSRDEDDKRLFRYVA</sequence>
<dbReference type="InterPro" id="IPR019559">
    <property type="entry name" value="Cullin_neddylation_domain"/>
</dbReference>
<evidence type="ECO:0000313" key="6">
    <source>
        <dbReference type="EMBL" id="KAL0950553.1"/>
    </source>
</evidence>
<dbReference type="InterPro" id="IPR001373">
    <property type="entry name" value="Cullin_N"/>
</dbReference>
<feature type="region of interest" description="Disordered" evidence="4">
    <location>
        <begin position="29"/>
        <end position="64"/>
    </location>
</feature>
<dbReference type="Gene3D" id="3.30.230.130">
    <property type="entry name" value="Cullin, Chain C, Domain 2"/>
    <property type="match status" value="1"/>
</dbReference>
<dbReference type="PANTHER" id="PTHR11932">
    <property type="entry name" value="CULLIN"/>
    <property type="match status" value="1"/>
</dbReference>
<keyword evidence="7" id="KW-1185">Reference proteome</keyword>
<accession>A0ABR3J4I2</accession>
<dbReference type="InterPro" id="IPR036317">
    <property type="entry name" value="Cullin_homology_sf"/>
</dbReference>
<feature type="domain" description="Cullin family profile" evidence="5">
    <location>
        <begin position="462"/>
        <end position="688"/>
    </location>
</feature>
<dbReference type="InterPro" id="IPR036388">
    <property type="entry name" value="WH-like_DNA-bd_sf"/>
</dbReference>
<evidence type="ECO:0000256" key="2">
    <source>
        <dbReference type="PROSITE-ProRule" id="PRU00330"/>
    </source>
</evidence>
<dbReference type="SMART" id="SM00884">
    <property type="entry name" value="Cullin_Nedd8"/>
    <property type="match status" value="1"/>
</dbReference>
<comment type="caution">
    <text evidence="6">The sequence shown here is derived from an EMBL/GenBank/DDBJ whole genome shotgun (WGS) entry which is preliminary data.</text>
</comment>
<evidence type="ECO:0000256" key="3">
    <source>
        <dbReference type="RuleBase" id="RU003829"/>
    </source>
</evidence>
<dbReference type="SUPFAM" id="SSF75632">
    <property type="entry name" value="Cullin homology domain"/>
    <property type="match status" value="1"/>
</dbReference>
<dbReference type="Pfam" id="PF26557">
    <property type="entry name" value="Cullin_AB"/>
    <property type="match status" value="1"/>
</dbReference>
<dbReference type="Pfam" id="PF00888">
    <property type="entry name" value="Cullin"/>
    <property type="match status" value="1"/>
</dbReference>
<reference evidence="7" key="1">
    <citation type="submission" date="2024-06" db="EMBL/GenBank/DDBJ databases">
        <title>Multi-omics analyses provide insights into the biosynthesis of the anticancer antibiotic pleurotin in Hohenbuehelia grisea.</title>
        <authorList>
            <person name="Weaver J.A."/>
            <person name="Alberti F."/>
        </authorList>
    </citation>
    <scope>NUCLEOTIDE SEQUENCE [LARGE SCALE GENOMIC DNA]</scope>
    <source>
        <strain evidence="7">T-177</strain>
    </source>
</reference>
<evidence type="ECO:0000259" key="5">
    <source>
        <dbReference type="PROSITE" id="PS50069"/>
    </source>
</evidence>
<dbReference type="InterPro" id="IPR016158">
    <property type="entry name" value="Cullin_homology"/>
</dbReference>
<evidence type="ECO:0000256" key="4">
    <source>
        <dbReference type="SAM" id="MobiDB-lite"/>
    </source>
</evidence>
<dbReference type="InterPro" id="IPR036390">
    <property type="entry name" value="WH_DNA-bd_sf"/>
</dbReference>
<dbReference type="PROSITE" id="PS50069">
    <property type="entry name" value="CULLIN_2"/>
    <property type="match status" value="1"/>
</dbReference>
<comment type="similarity">
    <text evidence="1 2 3">Belongs to the cullin family.</text>
</comment>
<dbReference type="SUPFAM" id="SSF46785">
    <property type="entry name" value="Winged helix' DNA-binding domain"/>
    <property type="match status" value="1"/>
</dbReference>
<dbReference type="SMART" id="SM00182">
    <property type="entry name" value="CULLIN"/>
    <property type="match status" value="1"/>
</dbReference>